<evidence type="ECO:0000256" key="1">
    <source>
        <dbReference type="SAM" id="SignalP"/>
    </source>
</evidence>
<accession>A0ABS7GIN5</accession>
<dbReference type="RefSeq" id="WP_220252881.1">
    <property type="nucleotide sequence ID" value="NZ_JAICCF010000005.1"/>
</dbReference>
<name>A0ABS7GIN5_9BACT</name>
<feature type="domain" description="Outer membrane protein beta-barrel" evidence="2">
    <location>
        <begin position="21"/>
        <end position="177"/>
    </location>
</feature>
<dbReference type="Pfam" id="PF13568">
    <property type="entry name" value="OMP_b-brl_2"/>
    <property type="match status" value="1"/>
</dbReference>
<feature type="signal peptide" evidence="1">
    <location>
        <begin position="1"/>
        <end position="21"/>
    </location>
</feature>
<evidence type="ECO:0000259" key="2">
    <source>
        <dbReference type="Pfam" id="PF13568"/>
    </source>
</evidence>
<evidence type="ECO:0000313" key="3">
    <source>
        <dbReference type="EMBL" id="MBW8687549.1"/>
    </source>
</evidence>
<proteinExistence type="predicted"/>
<dbReference type="EMBL" id="JAICCF010000005">
    <property type="protein sequence ID" value="MBW8687549.1"/>
    <property type="molecule type" value="Genomic_DNA"/>
</dbReference>
<protein>
    <submittedName>
        <fullName evidence="3">PorT family protein</fullName>
    </submittedName>
</protein>
<organism evidence="3 4">
    <name type="scientific">Chitinophaga rhizophila</name>
    <dbReference type="NCBI Taxonomy" id="2866212"/>
    <lineage>
        <taxon>Bacteria</taxon>
        <taxon>Pseudomonadati</taxon>
        <taxon>Bacteroidota</taxon>
        <taxon>Chitinophagia</taxon>
        <taxon>Chitinophagales</taxon>
        <taxon>Chitinophagaceae</taxon>
        <taxon>Chitinophaga</taxon>
    </lineage>
</organism>
<sequence>MKKGLLLAGILAVITGTAANAQRVNYGLKATLMFSNIKGEGLESGFKPGFQGGAFFEFNLTKDKKWGIQPELLFTQSSAKKGTDFSRRYVTHHNTSAREKISMSAATVPLLVRYSPIPALTFNLGAQYTYMYFIDENLLKGNRDAFKKSDVGAVAGAQVNVGNVRFIGRYVMGLSNINNVPAPQYDWKTNQITVGIGVAFK</sequence>
<evidence type="ECO:0000313" key="4">
    <source>
        <dbReference type="Proteomes" id="UP000812961"/>
    </source>
</evidence>
<dbReference type="Proteomes" id="UP000812961">
    <property type="component" value="Unassembled WGS sequence"/>
</dbReference>
<gene>
    <name evidence="3" type="ORF">K1Y79_24645</name>
</gene>
<comment type="caution">
    <text evidence="3">The sequence shown here is derived from an EMBL/GenBank/DDBJ whole genome shotgun (WGS) entry which is preliminary data.</text>
</comment>
<feature type="chain" id="PRO_5047330911" evidence="1">
    <location>
        <begin position="22"/>
        <end position="201"/>
    </location>
</feature>
<reference evidence="3 4" key="1">
    <citation type="submission" date="2021-08" db="EMBL/GenBank/DDBJ databases">
        <title>The genome sequence of Chitinophaga sp. B61.</title>
        <authorList>
            <person name="Zhang X."/>
        </authorList>
    </citation>
    <scope>NUCLEOTIDE SEQUENCE [LARGE SCALE GENOMIC DNA]</scope>
    <source>
        <strain evidence="3 4">B61</strain>
    </source>
</reference>
<dbReference type="InterPro" id="IPR025665">
    <property type="entry name" value="Beta-barrel_OMP_2"/>
</dbReference>
<keyword evidence="4" id="KW-1185">Reference proteome</keyword>
<keyword evidence="1" id="KW-0732">Signal</keyword>